<keyword evidence="4 7" id="KW-0812">Transmembrane</keyword>
<proteinExistence type="inferred from homology"/>
<dbReference type="RefSeq" id="WP_218604033.1">
    <property type="nucleotide sequence ID" value="NZ_JADQDJ010000182.1"/>
</dbReference>
<gene>
    <name evidence="9" type="ORF">I4I81_01120</name>
</gene>
<dbReference type="EMBL" id="JADQDK010000001">
    <property type="protein sequence ID" value="MBW0132858.1"/>
    <property type="molecule type" value="Genomic_DNA"/>
</dbReference>
<dbReference type="InterPro" id="IPR051393">
    <property type="entry name" value="ABC_transporter_permease"/>
</dbReference>
<keyword evidence="3" id="KW-1003">Cell membrane</keyword>
<dbReference type="CDD" id="cd06261">
    <property type="entry name" value="TM_PBP2"/>
    <property type="match status" value="1"/>
</dbReference>
<evidence type="ECO:0000313" key="9">
    <source>
        <dbReference type="EMBL" id="MBW0132858.1"/>
    </source>
</evidence>
<feature type="transmembrane region" description="Helical" evidence="7">
    <location>
        <begin position="100"/>
        <end position="120"/>
    </location>
</feature>
<keyword evidence="5 7" id="KW-1133">Transmembrane helix</keyword>
<keyword evidence="10" id="KW-1185">Reference proteome</keyword>
<evidence type="ECO:0000256" key="7">
    <source>
        <dbReference type="RuleBase" id="RU363032"/>
    </source>
</evidence>
<dbReference type="PROSITE" id="PS50928">
    <property type="entry name" value="ABC_TM1"/>
    <property type="match status" value="1"/>
</dbReference>
<dbReference type="Pfam" id="PF00528">
    <property type="entry name" value="BPD_transp_1"/>
    <property type="match status" value="1"/>
</dbReference>
<reference evidence="9 10" key="1">
    <citation type="submission" date="2020-11" db="EMBL/GenBank/DDBJ databases">
        <title>Pseudonocardia abyssalis sp. nov. and Pseudonocardia oceani sp. nov., description and phylogenomic analysis of two novel actinomycetes isolated from the deep Southern Ocean.</title>
        <authorList>
            <person name="Parra J."/>
        </authorList>
    </citation>
    <scope>NUCLEOTIDE SEQUENCE [LARGE SCALE GENOMIC DNA]</scope>
    <source>
        <strain evidence="9 10">KRD-168</strain>
    </source>
</reference>
<evidence type="ECO:0000256" key="2">
    <source>
        <dbReference type="ARBA" id="ARBA00022448"/>
    </source>
</evidence>
<evidence type="ECO:0000256" key="5">
    <source>
        <dbReference type="ARBA" id="ARBA00022989"/>
    </source>
</evidence>
<evidence type="ECO:0000256" key="3">
    <source>
        <dbReference type="ARBA" id="ARBA00022475"/>
    </source>
</evidence>
<feature type="transmembrane region" description="Helical" evidence="7">
    <location>
        <begin position="67"/>
        <end position="88"/>
    </location>
</feature>
<sequence>MTGARPYLAPLVLALAVWVYGPLVWTGALSLLDWDLTSPDPEFVGWGNFAALAADPRFADAVARTGLYVLGMLPFATVVPLGLAILLWRRPGRASHVYRALLFAPVVLAPVATAISWRFVLHPLQGVANTVLGALGLPTPNWLGDPATALPVIVAITAGKIVALNLLLFGAALAGLDRRLVDAARVEGATEAEITRHVVLPQLTRTTAGLALLCVVVAGQWVFTNVALLTDGGPDGSTDNVYHWLYTTGFTFFDAGRASAAAVVVLAALALLFGAGALLRRRAS</sequence>
<dbReference type="InterPro" id="IPR000515">
    <property type="entry name" value="MetI-like"/>
</dbReference>
<evidence type="ECO:0000256" key="4">
    <source>
        <dbReference type="ARBA" id="ARBA00022692"/>
    </source>
</evidence>
<feature type="transmembrane region" description="Helical" evidence="7">
    <location>
        <begin position="210"/>
        <end position="230"/>
    </location>
</feature>
<evidence type="ECO:0000256" key="6">
    <source>
        <dbReference type="ARBA" id="ARBA00023136"/>
    </source>
</evidence>
<feature type="transmembrane region" description="Helical" evidence="7">
    <location>
        <begin position="258"/>
        <end position="279"/>
    </location>
</feature>
<evidence type="ECO:0000313" key="10">
    <source>
        <dbReference type="Proteomes" id="UP000694287"/>
    </source>
</evidence>
<feature type="transmembrane region" description="Helical" evidence="7">
    <location>
        <begin position="7"/>
        <end position="32"/>
    </location>
</feature>
<keyword evidence="2 7" id="KW-0813">Transport</keyword>
<dbReference type="PANTHER" id="PTHR30193:SF37">
    <property type="entry name" value="INNER MEMBRANE ABC TRANSPORTER PERMEASE PROTEIN YCJO"/>
    <property type="match status" value="1"/>
</dbReference>
<dbReference type="Proteomes" id="UP000694287">
    <property type="component" value="Unassembled WGS sequence"/>
</dbReference>
<evidence type="ECO:0000259" key="8">
    <source>
        <dbReference type="PROSITE" id="PS50928"/>
    </source>
</evidence>
<feature type="domain" description="ABC transmembrane type-1" evidence="8">
    <location>
        <begin position="62"/>
        <end position="274"/>
    </location>
</feature>
<comment type="similarity">
    <text evidence="7">Belongs to the binding-protein-dependent transport system permease family.</text>
</comment>
<organism evidence="9 10">
    <name type="scientific">Pseudonocardia abyssalis</name>
    <dbReference type="NCBI Taxonomy" id="2792008"/>
    <lineage>
        <taxon>Bacteria</taxon>
        <taxon>Bacillati</taxon>
        <taxon>Actinomycetota</taxon>
        <taxon>Actinomycetes</taxon>
        <taxon>Pseudonocardiales</taxon>
        <taxon>Pseudonocardiaceae</taxon>
        <taxon>Pseudonocardia</taxon>
    </lineage>
</organism>
<feature type="transmembrane region" description="Helical" evidence="7">
    <location>
        <begin position="149"/>
        <end position="176"/>
    </location>
</feature>
<keyword evidence="6 7" id="KW-0472">Membrane</keyword>
<dbReference type="PANTHER" id="PTHR30193">
    <property type="entry name" value="ABC TRANSPORTER PERMEASE PROTEIN"/>
    <property type="match status" value="1"/>
</dbReference>
<protein>
    <submittedName>
        <fullName evidence="9">Sugar ABC transporter permease</fullName>
    </submittedName>
</protein>
<name>A0ABS6UKV4_9PSEU</name>
<evidence type="ECO:0000256" key="1">
    <source>
        <dbReference type="ARBA" id="ARBA00004651"/>
    </source>
</evidence>
<comment type="subcellular location">
    <subcellularLocation>
        <location evidence="1 7">Cell membrane</location>
        <topology evidence="1 7">Multi-pass membrane protein</topology>
    </subcellularLocation>
</comment>
<accession>A0ABS6UKV4</accession>
<comment type="caution">
    <text evidence="9">The sequence shown here is derived from an EMBL/GenBank/DDBJ whole genome shotgun (WGS) entry which is preliminary data.</text>
</comment>